<dbReference type="AlphaFoldDB" id="A0A1I4TYJ5"/>
<keyword evidence="4 9" id="KW-0812">Transmembrane</keyword>
<evidence type="ECO:0000313" key="12">
    <source>
        <dbReference type="EMBL" id="SFM81640.1"/>
    </source>
</evidence>
<accession>A0A1I4TYJ5</accession>
<evidence type="ECO:0000256" key="9">
    <source>
        <dbReference type="HAMAP-Rule" id="MF_00161"/>
    </source>
</evidence>
<keyword evidence="13" id="KW-1185">Reference proteome</keyword>
<dbReference type="GO" id="GO:0005886">
    <property type="term" value="C:plasma membrane"/>
    <property type="evidence" value="ECO:0007669"/>
    <property type="project" value="UniProtKB-SubCell"/>
</dbReference>
<keyword evidence="5 9" id="KW-0064">Aspartyl protease</keyword>
<proteinExistence type="inferred from homology"/>
<comment type="similarity">
    <text evidence="1 9 11">Belongs to the peptidase A8 family.</text>
</comment>
<organism evidence="12 13">
    <name type="scientific">Thermodesulforhabdus norvegica</name>
    <dbReference type="NCBI Taxonomy" id="39841"/>
    <lineage>
        <taxon>Bacteria</taxon>
        <taxon>Pseudomonadati</taxon>
        <taxon>Thermodesulfobacteriota</taxon>
        <taxon>Syntrophobacteria</taxon>
        <taxon>Syntrophobacterales</taxon>
        <taxon>Thermodesulforhabdaceae</taxon>
        <taxon>Thermodesulforhabdus</taxon>
    </lineage>
</organism>
<evidence type="ECO:0000256" key="3">
    <source>
        <dbReference type="ARBA" id="ARBA00022670"/>
    </source>
</evidence>
<dbReference type="PRINTS" id="PR00781">
    <property type="entry name" value="LIPOSIGPTASE"/>
</dbReference>
<dbReference type="Pfam" id="PF01252">
    <property type="entry name" value="Peptidase_A8"/>
    <property type="match status" value="1"/>
</dbReference>
<dbReference type="UniPathway" id="UPA00665"/>
<feature type="transmembrane region" description="Helical" evidence="9">
    <location>
        <begin position="141"/>
        <end position="161"/>
    </location>
</feature>
<dbReference type="InterPro" id="IPR001872">
    <property type="entry name" value="Peptidase_A8"/>
</dbReference>
<dbReference type="RefSeq" id="WP_093394817.1">
    <property type="nucleotide sequence ID" value="NZ_FOUU01000004.1"/>
</dbReference>
<dbReference type="NCBIfam" id="TIGR00077">
    <property type="entry name" value="lspA"/>
    <property type="match status" value="1"/>
</dbReference>
<dbReference type="Proteomes" id="UP000199611">
    <property type="component" value="Unassembled WGS sequence"/>
</dbReference>
<evidence type="ECO:0000256" key="2">
    <source>
        <dbReference type="ARBA" id="ARBA00022475"/>
    </source>
</evidence>
<comment type="subcellular location">
    <subcellularLocation>
        <location evidence="9">Cell membrane</location>
        <topology evidence="9">Multi-pass membrane protein</topology>
    </subcellularLocation>
</comment>
<dbReference type="PANTHER" id="PTHR33695:SF1">
    <property type="entry name" value="LIPOPROTEIN SIGNAL PEPTIDASE"/>
    <property type="match status" value="1"/>
</dbReference>
<dbReference type="PANTHER" id="PTHR33695">
    <property type="entry name" value="LIPOPROTEIN SIGNAL PEPTIDASE"/>
    <property type="match status" value="1"/>
</dbReference>
<dbReference type="OrthoDB" id="9810259at2"/>
<evidence type="ECO:0000256" key="7">
    <source>
        <dbReference type="ARBA" id="ARBA00022989"/>
    </source>
</evidence>
<reference evidence="12 13" key="1">
    <citation type="submission" date="2016-10" db="EMBL/GenBank/DDBJ databases">
        <authorList>
            <person name="de Groot N.N."/>
        </authorList>
    </citation>
    <scope>NUCLEOTIDE SEQUENCE [LARGE SCALE GENOMIC DNA]</scope>
    <source>
        <strain evidence="12 13">DSM 9990</strain>
    </source>
</reference>
<feature type="active site" evidence="9">
    <location>
        <position position="128"/>
    </location>
</feature>
<comment type="catalytic activity">
    <reaction evidence="9 10">
        <text>Release of signal peptides from bacterial membrane prolipoproteins. Hydrolyzes -Xaa-Yaa-Zaa-|-(S,diacylglyceryl)Cys-, in which Xaa is hydrophobic (preferably Leu), and Yaa (Ala or Ser) and Zaa (Gly or Ala) have small, neutral side chains.</text>
        <dbReference type="EC" id="3.4.23.36"/>
    </reaction>
</comment>
<comment type="caution">
    <text evidence="9">Lacks conserved residue(s) required for the propagation of feature annotation.</text>
</comment>
<keyword evidence="8 9" id="KW-0472">Membrane</keyword>
<dbReference type="PROSITE" id="PS00855">
    <property type="entry name" value="SPASE_II"/>
    <property type="match status" value="1"/>
</dbReference>
<keyword evidence="6 9" id="KW-0378">Hydrolase</keyword>
<feature type="transmembrane region" description="Helical" evidence="9">
    <location>
        <begin position="103"/>
        <end position="121"/>
    </location>
</feature>
<dbReference type="EC" id="3.4.23.36" evidence="9"/>
<keyword evidence="3 9" id="KW-0645">Protease</keyword>
<evidence type="ECO:0000256" key="4">
    <source>
        <dbReference type="ARBA" id="ARBA00022692"/>
    </source>
</evidence>
<keyword evidence="2 9" id="KW-1003">Cell membrane</keyword>
<evidence type="ECO:0000313" key="13">
    <source>
        <dbReference type="Proteomes" id="UP000199611"/>
    </source>
</evidence>
<dbReference type="EMBL" id="FOUU01000004">
    <property type="protein sequence ID" value="SFM81640.1"/>
    <property type="molecule type" value="Genomic_DNA"/>
</dbReference>
<feature type="active site" evidence="9">
    <location>
        <position position="146"/>
    </location>
</feature>
<dbReference type="GO" id="GO:0004190">
    <property type="term" value="F:aspartic-type endopeptidase activity"/>
    <property type="evidence" value="ECO:0007669"/>
    <property type="project" value="UniProtKB-UniRule"/>
</dbReference>
<evidence type="ECO:0000256" key="11">
    <source>
        <dbReference type="RuleBase" id="RU004181"/>
    </source>
</evidence>
<dbReference type="STRING" id="39841.SAMN05660836_01589"/>
<name>A0A1I4TYJ5_9BACT</name>
<gene>
    <name evidence="9" type="primary">lspA</name>
    <name evidence="12" type="ORF">SAMN05660836_01589</name>
</gene>
<protein>
    <recommendedName>
        <fullName evidence="9">Lipoprotein signal peptidase</fullName>
        <ecNumber evidence="9">3.4.23.36</ecNumber>
    </recommendedName>
    <alternativeName>
        <fullName evidence="9">Prolipoprotein signal peptidase</fullName>
    </alternativeName>
    <alternativeName>
        <fullName evidence="9">Signal peptidase II</fullName>
        <shortName evidence="9">SPase II</shortName>
    </alternativeName>
</protein>
<evidence type="ECO:0000256" key="6">
    <source>
        <dbReference type="ARBA" id="ARBA00022801"/>
    </source>
</evidence>
<sequence length="168" mass="18020">MSIGSSKRGKLLIFWITGLFVLMLDQLSKRLVRETLPVGSASPVIPGFFNLVHVENPGVAFSILADNPTLLTRLILILIALIAVVVLNTVVARSGDNPGRGLLIPYGLILGGALGNLYDRITRGMVTDFLDFYIGDLHWPAFNLADGAITVGAIFLIIATIRTPGRPG</sequence>
<keyword evidence="7 9" id="KW-1133">Transmembrane helix</keyword>
<comment type="pathway">
    <text evidence="9">Protein modification; lipoprotein biosynthesis (signal peptide cleavage).</text>
</comment>
<dbReference type="GO" id="GO:0006508">
    <property type="term" value="P:proteolysis"/>
    <property type="evidence" value="ECO:0007669"/>
    <property type="project" value="UniProtKB-KW"/>
</dbReference>
<comment type="function">
    <text evidence="9 10">This protein specifically catalyzes the removal of signal peptides from prolipoproteins.</text>
</comment>
<feature type="transmembrane region" description="Helical" evidence="9">
    <location>
        <begin position="70"/>
        <end position="91"/>
    </location>
</feature>
<evidence type="ECO:0000256" key="5">
    <source>
        <dbReference type="ARBA" id="ARBA00022750"/>
    </source>
</evidence>
<evidence type="ECO:0000256" key="1">
    <source>
        <dbReference type="ARBA" id="ARBA00006139"/>
    </source>
</evidence>
<dbReference type="HAMAP" id="MF_00161">
    <property type="entry name" value="LspA"/>
    <property type="match status" value="1"/>
</dbReference>
<evidence type="ECO:0000256" key="10">
    <source>
        <dbReference type="RuleBase" id="RU000594"/>
    </source>
</evidence>
<evidence type="ECO:0000256" key="8">
    <source>
        <dbReference type="ARBA" id="ARBA00023136"/>
    </source>
</evidence>